<feature type="compositionally biased region" description="Polar residues" evidence="8">
    <location>
        <begin position="44"/>
        <end position="70"/>
    </location>
</feature>
<name>A0ABM5PPR5_9CORY</name>
<organism evidence="9 10">
    <name type="scientific">Corynebacterium casei LMG S-19264</name>
    <dbReference type="NCBI Taxonomy" id="1285583"/>
    <lineage>
        <taxon>Bacteria</taxon>
        <taxon>Bacillati</taxon>
        <taxon>Actinomycetota</taxon>
        <taxon>Actinomycetes</taxon>
        <taxon>Mycobacteriales</taxon>
        <taxon>Corynebacteriaceae</taxon>
        <taxon>Corynebacterium</taxon>
    </lineage>
</organism>
<dbReference type="EMBL" id="CP004350">
    <property type="protein sequence ID" value="AHI19966.1"/>
    <property type="molecule type" value="Genomic_DNA"/>
</dbReference>
<dbReference type="Pfam" id="PF00756">
    <property type="entry name" value="Esterase"/>
    <property type="match status" value="1"/>
</dbReference>
<dbReference type="RefSeq" id="WP_025387521.1">
    <property type="nucleotide sequence ID" value="NZ_CP004350.1"/>
</dbReference>
<keyword evidence="6" id="KW-0119">Carbohydrate metabolism</keyword>
<evidence type="ECO:0000256" key="8">
    <source>
        <dbReference type="SAM" id="MobiDB-lite"/>
    </source>
</evidence>
<proteinExistence type="predicted"/>
<keyword evidence="5" id="KW-0378">Hydrolase</keyword>
<evidence type="ECO:0000256" key="7">
    <source>
        <dbReference type="ARBA" id="ARBA00023326"/>
    </source>
</evidence>
<dbReference type="InterPro" id="IPR029058">
    <property type="entry name" value="AB_hydrolase_fold"/>
</dbReference>
<dbReference type="InterPro" id="IPR000801">
    <property type="entry name" value="Esterase-like"/>
</dbReference>
<dbReference type="InterPro" id="IPR043595">
    <property type="entry name" value="FaeB/C/D"/>
</dbReference>
<keyword evidence="3" id="KW-0858">Xylan degradation</keyword>
<keyword evidence="4" id="KW-0732">Signal</keyword>
<dbReference type="Gene3D" id="3.40.50.1820">
    <property type="entry name" value="alpha/beta hydrolase"/>
    <property type="match status" value="1"/>
</dbReference>
<keyword evidence="2" id="KW-0964">Secreted</keyword>
<gene>
    <name evidence="9" type="ORF">CCASEI_06975</name>
</gene>
<evidence type="ECO:0000256" key="6">
    <source>
        <dbReference type="ARBA" id="ARBA00023277"/>
    </source>
</evidence>
<evidence type="ECO:0000256" key="4">
    <source>
        <dbReference type="ARBA" id="ARBA00022729"/>
    </source>
</evidence>
<evidence type="ECO:0008006" key="11">
    <source>
        <dbReference type="Google" id="ProtNLM"/>
    </source>
</evidence>
<evidence type="ECO:0000313" key="10">
    <source>
        <dbReference type="Proteomes" id="UP000019226"/>
    </source>
</evidence>
<dbReference type="PANTHER" id="PTHR38050">
    <property type="match status" value="1"/>
</dbReference>
<keyword evidence="10" id="KW-1185">Reference proteome</keyword>
<evidence type="ECO:0000256" key="5">
    <source>
        <dbReference type="ARBA" id="ARBA00022801"/>
    </source>
</evidence>
<feature type="region of interest" description="Disordered" evidence="8">
    <location>
        <begin position="44"/>
        <end position="92"/>
    </location>
</feature>
<dbReference type="Proteomes" id="UP000019226">
    <property type="component" value="Chromosome"/>
</dbReference>
<accession>A0ABM5PPR5</accession>
<dbReference type="PANTHER" id="PTHR38050:SF2">
    <property type="entry name" value="FERULOYL ESTERASE C-RELATED"/>
    <property type="match status" value="1"/>
</dbReference>
<sequence length="363" mass="38931">MHTTSYIGRVARSFIPQGLGKRLVAGATAVLMGAALVSCSELPSQGETTSLSGEDTITPSSEANAASETRNLGLPKSAPLVGPEPGESKTTNLASGRSFILHVPENYEPGKKWPVVLAFHGWKETAGMMQRYTELNAADAIMVYPSGVERAWAPAPYAKTTGEEDTQFASDIVDSLRATYAVDDDRIFATGMSNGGGFAAYLGCQLPNIFKSVATVSAAYYQAIHASCKGEPVGRLDMHGTLDPVVDYYGGTRHKERYVAVQEVAAMDAQRNLCEGNLRTERLANNALLVQWEQCQRPVQHIRIGGGQHVWPGGTYDKDSEVGDGFATDKVLDFFGIPGRPAGMEEAATVETGTMEENELSES</sequence>
<dbReference type="SUPFAM" id="SSF53474">
    <property type="entry name" value="alpha/beta-Hydrolases"/>
    <property type="match status" value="1"/>
</dbReference>
<evidence type="ECO:0000313" key="9">
    <source>
        <dbReference type="EMBL" id="AHI19966.1"/>
    </source>
</evidence>
<evidence type="ECO:0000256" key="1">
    <source>
        <dbReference type="ARBA" id="ARBA00004613"/>
    </source>
</evidence>
<protein>
    <recommendedName>
        <fullName evidence="11">Esterase</fullName>
    </recommendedName>
</protein>
<reference evidence="10" key="1">
    <citation type="submission" date="2013-02" db="EMBL/GenBank/DDBJ databases">
        <title>The complete genome sequence of Corynebacterium casei LMG S-19264 (=DSM 44701).</title>
        <authorList>
            <person name="Ruckert C."/>
            <person name="Albersmeier A."/>
            <person name="Kalinowski J."/>
        </authorList>
    </citation>
    <scope>NUCLEOTIDE SEQUENCE [LARGE SCALE GENOMIC DNA]</scope>
    <source>
        <strain evidence="10">LMG S-19264</strain>
    </source>
</reference>
<evidence type="ECO:0000256" key="2">
    <source>
        <dbReference type="ARBA" id="ARBA00022525"/>
    </source>
</evidence>
<evidence type="ECO:0000256" key="3">
    <source>
        <dbReference type="ARBA" id="ARBA00022651"/>
    </source>
</evidence>
<dbReference type="GeneID" id="82877543"/>
<keyword evidence="7" id="KW-0624">Polysaccharide degradation</keyword>
<comment type="subcellular location">
    <subcellularLocation>
        <location evidence="1">Secreted</location>
    </subcellularLocation>
</comment>